<dbReference type="GO" id="GO:0000976">
    <property type="term" value="F:transcription cis-regulatory region binding"/>
    <property type="evidence" value="ECO:0007669"/>
    <property type="project" value="TreeGrafter"/>
</dbReference>
<evidence type="ECO:0000256" key="2">
    <source>
        <dbReference type="ARBA" id="ARBA00023015"/>
    </source>
</evidence>
<dbReference type="SMART" id="SM00354">
    <property type="entry name" value="HTH_LACI"/>
    <property type="match status" value="1"/>
</dbReference>
<gene>
    <name evidence="6" type="ORF">AC625_20245</name>
</gene>
<dbReference type="InterPro" id="IPR010982">
    <property type="entry name" value="Lambda_DNA-bd_dom_sf"/>
</dbReference>
<dbReference type="PROSITE" id="PS50932">
    <property type="entry name" value="HTH_LACI_2"/>
    <property type="match status" value="1"/>
</dbReference>
<sequence length="320" mass="35668">MVSIKDIAKKAGVSISTVSYALNGSSKITEATTARIREIAKELNYVPNAAARSLKKRETKIIGAFLMSDYSGNFFGPLLQGINDTLNSTDYELIVCSGIKSHRFLPEQVIDGAIVLDWGFSDEELIKYADLGSKLVVLDRELEHPNINRVILDNTTGSALSINYLLEKGHRKLYVVTGPDISYDANQRLQAVRKAVKQYDHIHYQEIKGDFSKLSGARAADQIVQEYKEPVAVFCLNDEMAIGMYDYLSTTTYQIGKHVHIIGFDNIEMSQYIMPNLATIDYSKHKWGALATVNLLKLISNEPVVNETIDVSLIKRGSVQ</sequence>
<evidence type="ECO:0000259" key="5">
    <source>
        <dbReference type="PROSITE" id="PS50932"/>
    </source>
</evidence>
<dbReference type="OrthoDB" id="9775106at2"/>
<proteinExistence type="predicted"/>
<dbReference type="Gene3D" id="1.10.260.40">
    <property type="entry name" value="lambda repressor-like DNA-binding domains"/>
    <property type="match status" value="1"/>
</dbReference>
<dbReference type="PROSITE" id="PS00356">
    <property type="entry name" value="HTH_LACI_1"/>
    <property type="match status" value="1"/>
</dbReference>
<dbReference type="InterPro" id="IPR046335">
    <property type="entry name" value="LacI/GalR-like_sensor"/>
</dbReference>
<organism evidence="6 7">
    <name type="scientific">Peribacillus loiseleuriae</name>
    <dbReference type="NCBI Taxonomy" id="1679170"/>
    <lineage>
        <taxon>Bacteria</taxon>
        <taxon>Bacillati</taxon>
        <taxon>Bacillota</taxon>
        <taxon>Bacilli</taxon>
        <taxon>Bacillales</taxon>
        <taxon>Bacillaceae</taxon>
        <taxon>Peribacillus</taxon>
    </lineage>
</organism>
<dbReference type="PANTHER" id="PTHR30146:SF148">
    <property type="entry name" value="HTH-TYPE TRANSCRIPTIONAL REPRESSOR PURR-RELATED"/>
    <property type="match status" value="1"/>
</dbReference>
<dbReference type="RefSeq" id="WP_049682940.1">
    <property type="nucleotide sequence ID" value="NZ_LFZW01000001.1"/>
</dbReference>
<keyword evidence="3" id="KW-0238">DNA-binding</keyword>
<keyword evidence="4" id="KW-0804">Transcription</keyword>
<name>A0A0K9GY57_9BACI</name>
<keyword evidence="1" id="KW-0678">Repressor</keyword>
<dbReference type="AlphaFoldDB" id="A0A0K9GY57"/>
<keyword evidence="7" id="KW-1185">Reference proteome</keyword>
<reference evidence="7" key="1">
    <citation type="submission" date="2015-07" db="EMBL/GenBank/DDBJ databases">
        <title>Genome sequencing project for genomic taxonomy and phylogenomics of Bacillus-like bacteria.</title>
        <authorList>
            <person name="Liu B."/>
            <person name="Wang J."/>
            <person name="Zhu Y."/>
            <person name="Liu G."/>
            <person name="Chen Q."/>
            <person name="Chen Z."/>
            <person name="Lan J."/>
            <person name="Che J."/>
            <person name="Ge C."/>
            <person name="Shi H."/>
            <person name="Pan Z."/>
            <person name="Liu X."/>
        </authorList>
    </citation>
    <scope>NUCLEOTIDE SEQUENCE [LARGE SCALE GENOMIC DNA]</scope>
    <source>
        <strain evidence="7">FJAT-27997</strain>
    </source>
</reference>
<comment type="caution">
    <text evidence="6">The sequence shown here is derived from an EMBL/GenBank/DDBJ whole genome shotgun (WGS) entry which is preliminary data.</text>
</comment>
<feature type="domain" description="HTH lacI-type" evidence="5">
    <location>
        <begin position="2"/>
        <end position="56"/>
    </location>
</feature>
<dbReference type="CDD" id="cd01392">
    <property type="entry name" value="HTH_LacI"/>
    <property type="match status" value="1"/>
</dbReference>
<evidence type="ECO:0000256" key="3">
    <source>
        <dbReference type="ARBA" id="ARBA00023125"/>
    </source>
</evidence>
<evidence type="ECO:0000256" key="1">
    <source>
        <dbReference type="ARBA" id="ARBA00022491"/>
    </source>
</evidence>
<protein>
    <submittedName>
        <fullName evidence="6">LacI family transcriptional regulator</fullName>
    </submittedName>
</protein>
<evidence type="ECO:0000313" key="7">
    <source>
        <dbReference type="Proteomes" id="UP000037146"/>
    </source>
</evidence>
<dbReference type="SUPFAM" id="SSF47413">
    <property type="entry name" value="lambda repressor-like DNA-binding domains"/>
    <property type="match status" value="1"/>
</dbReference>
<dbReference type="PANTHER" id="PTHR30146">
    <property type="entry name" value="LACI-RELATED TRANSCRIPTIONAL REPRESSOR"/>
    <property type="match status" value="1"/>
</dbReference>
<dbReference type="InterPro" id="IPR000843">
    <property type="entry name" value="HTH_LacI"/>
</dbReference>
<dbReference type="Pfam" id="PF00356">
    <property type="entry name" value="LacI"/>
    <property type="match status" value="1"/>
</dbReference>
<dbReference type="SUPFAM" id="SSF53822">
    <property type="entry name" value="Periplasmic binding protein-like I"/>
    <property type="match status" value="1"/>
</dbReference>
<dbReference type="Proteomes" id="UP000037146">
    <property type="component" value="Unassembled WGS sequence"/>
</dbReference>
<dbReference type="InterPro" id="IPR028082">
    <property type="entry name" value="Peripla_BP_I"/>
</dbReference>
<keyword evidence="2" id="KW-0805">Transcription regulation</keyword>
<dbReference type="EMBL" id="LFZW01000001">
    <property type="protein sequence ID" value="KMY51588.1"/>
    <property type="molecule type" value="Genomic_DNA"/>
</dbReference>
<evidence type="ECO:0000313" key="6">
    <source>
        <dbReference type="EMBL" id="KMY51588.1"/>
    </source>
</evidence>
<dbReference type="STRING" id="1679170.AC625_20245"/>
<dbReference type="PATRIC" id="fig|1679170.3.peg.4591"/>
<accession>A0A0K9GY57</accession>
<dbReference type="Gene3D" id="3.40.50.2300">
    <property type="match status" value="2"/>
</dbReference>
<dbReference type="Pfam" id="PF13377">
    <property type="entry name" value="Peripla_BP_3"/>
    <property type="match status" value="1"/>
</dbReference>
<evidence type="ECO:0000256" key="4">
    <source>
        <dbReference type="ARBA" id="ARBA00023163"/>
    </source>
</evidence>
<dbReference type="CDD" id="cd06267">
    <property type="entry name" value="PBP1_LacI_sugar_binding-like"/>
    <property type="match status" value="1"/>
</dbReference>
<dbReference type="GO" id="GO:0003700">
    <property type="term" value="F:DNA-binding transcription factor activity"/>
    <property type="evidence" value="ECO:0007669"/>
    <property type="project" value="TreeGrafter"/>
</dbReference>